<comment type="caution">
    <text evidence="1">The sequence shown here is derived from an EMBL/GenBank/DDBJ whole genome shotgun (WGS) entry which is preliminary data.</text>
</comment>
<evidence type="ECO:0000313" key="2">
    <source>
        <dbReference type="Proteomes" id="UP001165101"/>
    </source>
</evidence>
<keyword evidence="2" id="KW-1185">Reference proteome</keyword>
<protein>
    <submittedName>
        <fullName evidence="1">Unnamed protein product</fullName>
    </submittedName>
</protein>
<proteinExistence type="predicted"/>
<organism evidence="1 2">
    <name type="scientific">Candida boidinii</name>
    <name type="common">Yeast</name>
    <dbReference type="NCBI Taxonomy" id="5477"/>
    <lineage>
        <taxon>Eukaryota</taxon>
        <taxon>Fungi</taxon>
        <taxon>Dikarya</taxon>
        <taxon>Ascomycota</taxon>
        <taxon>Saccharomycotina</taxon>
        <taxon>Pichiomycetes</taxon>
        <taxon>Pichiales</taxon>
        <taxon>Pichiaceae</taxon>
        <taxon>Ogataea</taxon>
        <taxon>Ogataea/Candida clade</taxon>
    </lineage>
</organism>
<reference evidence="1" key="1">
    <citation type="submission" date="2023-04" db="EMBL/GenBank/DDBJ databases">
        <title>Candida boidinii NBRC 1967.</title>
        <authorList>
            <person name="Ichikawa N."/>
            <person name="Sato H."/>
            <person name="Tonouchi N."/>
        </authorList>
    </citation>
    <scope>NUCLEOTIDE SEQUENCE</scope>
    <source>
        <strain evidence="1">NBRC 1967</strain>
    </source>
</reference>
<gene>
    <name evidence="1" type="ORF">Cboi01_000664500</name>
</gene>
<evidence type="ECO:0000313" key="1">
    <source>
        <dbReference type="EMBL" id="GMF05924.1"/>
    </source>
</evidence>
<accession>A0ACB5U9S7</accession>
<dbReference type="EMBL" id="BSXV01008049">
    <property type="protein sequence ID" value="GMF05924.1"/>
    <property type="molecule type" value="Genomic_DNA"/>
</dbReference>
<dbReference type="Proteomes" id="UP001165101">
    <property type="component" value="Unassembled WGS sequence"/>
</dbReference>
<name>A0ACB5U9S7_CANBO</name>
<sequence length="149" mass="16426">MIYSRYSTKIHQRDSRPALFSTGPTDSENSLNSLSSNNLFNNGNENNSSSSNIIGNGINSNISNFNDINGSTNGGGISNDIYNHFGSNSKKYDDDSNDILRSSSPYVDDNKGKDYNATLLSQLESQNEEYYGKMSEKVELLKNLGLRMG</sequence>